<dbReference type="CDD" id="cd07731">
    <property type="entry name" value="ComA-like_MBL-fold"/>
    <property type="match status" value="1"/>
</dbReference>
<keyword evidence="10" id="KW-1185">Reference proteome</keyword>
<evidence type="ECO:0000256" key="7">
    <source>
        <dbReference type="SAM" id="Phobius"/>
    </source>
</evidence>
<feature type="transmembrane region" description="Helical" evidence="7">
    <location>
        <begin position="277"/>
        <end position="300"/>
    </location>
</feature>
<dbReference type="EMBL" id="AWXU01000076">
    <property type="protein sequence ID" value="KFN46287.1"/>
    <property type="molecule type" value="Genomic_DNA"/>
</dbReference>
<dbReference type="GO" id="GO:0030420">
    <property type="term" value="P:establishment of competence for transformation"/>
    <property type="evidence" value="ECO:0007669"/>
    <property type="project" value="InterPro"/>
</dbReference>
<evidence type="ECO:0000256" key="2">
    <source>
        <dbReference type="ARBA" id="ARBA00022475"/>
    </source>
</evidence>
<evidence type="ECO:0000259" key="8">
    <source>
        <dbReference type="SMART" id="SM00849"/>
    </source>
</evidence>
<proteinExistence type="predicted"/>
<dbReference type="InterPro" id="IPR001279">
    <property type="entry name" value="Metallo-B-lactamas"/>
</dbReference>
<evidence type="ECO:0000256" key="4">
    <source>
        <dbReference type="ARBA" id="ARBA00022989"/>
    </source>
</evidence>
<dbReference type="Pfam" id="PF00753">
    <property type="entry name" value="Lactamase_B"/>
    <property type="match status" value="1"/>
</dbReference>
<dbReference type="InterPro" id="IPR052159">
    <property type="entry name" value="Competence_DNA_uptake"/>
</dbReference>
<feature type="domain" description="Metallo-beta-lactamase" evidence="8">
    <location>
        <begin position="558"/>
        <end position="748"/>
    </location>
</feature>
<name>A0A091B404_9GAMM</name>
<keyword evidence="4 7" id="KW-1133">Transmembrane helix</keyword>
<reference evidence="9 10" key="1">
    <citation type="submission" date="2013-09" db="EMBL/GenBank/DDBJ databases">
        <title>Genome sequencing of Arenimonas composti.</title>
        <authorList>
            <person name="Chen F."/>
            <person name="Wang G."/>
        </authorList>
    </citation>
    <scope>NUCLEOTIDE SEQUENCE [LARGE SCALE GENOMIC DNA]</scope>
    <source>
        <strain evidence="9 10">TR7-09</strain>
    </source>
</reference>
<dbReference type="STRING" id="1121013.GCA_000426365_00536"/>
<feature type="transmembrane region" description="Helical" evidence="7">
    <location>
        <begin position="440"/>
        <end position="460"/>
    </location>
</feature>
<evidence type="ECO:0000256" key="3">
    <source>
        <dbReference type="ARBA" id="ARBA00022692"/>
    </source>
</evidence>
<dbReference type="NCBIfam" id="TIGR00361">
    <property type="entry name" value="ComEC_Rec2"/>
    <property type="match status" value="1"/>
</dbReference>
<keyword evidence="3 7" id="KW-0812">Transmembrane</keyword>
<dbReference type="PANTHER" id="PTHR30619">
    <property type="entry name" value="DNA INTERNALIZATION/COMPETENCE PROTEIN COMEC/REC2"/>
    <property type="match status" value="1"/>
</dbReference>
<accession>A0A091B404</accession>
<dbReference type="InterPro" id="IPR025405">
    <property type="entry name" value="DUF4131"/>
</dbReference>
<comment type="subcellular location">
    <subcellularLocation>
        <location evidence="1">Cell membrane</location>
        <topology evidence="1">Multi-pass membrane protein</topology>
    </subcellularLocation>
</comment>
<dbReference type="PANTHER" id="PTHR30619:SF1">
    <property type="entry name" value="RECOMBINATION PROTEIN 2"/>
    <property type="match status" value="1"/>
</dbReference>
<dbReference type="AlphaFoldDB" id="A0A091B404"/>
<feature type="transmembrane region" description="Helical" evidence="7">
    <location>
        <begin position="74"/>
        <end position="95"/>
    </location>
</feature>
<dbReference type="InterPro" id="IPR036866">
    <property type="entry name" value="RibonucZ/Hydroxyglut_hydro"/>
</dbReference>
<dbReference type="InterPro" id="IPR004797">
    <property type="entry name" value="Competence_ComEC/Rec2"/>
</dbReference>
<dbReference type="Proteomes" id="UP000029391">
    <property type="component" value="Unassembled WGS sequence"/>
</dbReference>
<feature type="transmembrane region" description="Helical" evidence="7">
    <location>
        <begin position="362"/>
        <end position="395"/>
    </location>
</feature>
<dbReference type="Pfam" id="PF13567">
    <property type="entry name" value="DUF4131"/>
    <property type="match status" value="1"/>
</dbReference>
<feature type="region of interest" description="Disordered" evidence="6">
    <location>
        <begin position="1"/>
        <end position="20"/>
    </location>
</feature>
<evidence type="ECO:0000313" key="10">
    <source>
        <dbReference type="Proteomes" id="UP000029391"/>
    </source>
</evidence>
<feature type="compositionally biased region" description="Basic and acidic residues" evidence="6">
    <location>
        <begin position="205"/>
        <end position="220"/>
    </location>
</feature>
<feature type="region of interest" description="Disordered" evidence="6">
    <location>
        <begin position="205"/>
        <end position="224"/>
    </location>
</feature>
<organism evidence="9 10">
    <name type="scientific">Arenimonas composti TR7-09 = DSM 18010</name>
    <dbReference type="NCBI Taxonomy" id="1121013"/>
    <lineage>
        <taxon>Bacteria</taxon>
        <taxon>Pseudomonadati</taxon>
        <taxon>Pseudomonadota</taxon>
        <taxon>Gammaproteobacteria</taxon>
        <taxon>Lysobacterales</taxon>
        <taxon>Lysobacteraceae</taxon>
        <taxon>Arenimonas</taxon>
    </lineage>
</organism>
<dbReference type="GO" id="GO:0005886">
    <property type="term" value="C:plasma membrane"/>
    <property type="evidence" value="ECO:0007669"/>
    <property type="project" value="UniProtKB-SubCell"/>
</dbReference>
<evidence type="ECO:0000313" key="9">
    <source>
        <dbReference type="EMBL" id="KFN46287.1"/>
    </source>
</evidence>
<keyword evidence="2" id="KW-1003">Cell membrane</keyword>
<comment type="caution">
    <text evidence="9">The sequence shown here is derived from an EMBL/GenBank/DDBJ whole genome shotgun (WGS) entry which is preliminary data.</text>
</comment>
<evidence type="ECO:0000256" key="6">
    <source>
        <dbReference type="SAM" id="MobiDB-lite"/>
    </source>
</evidence>
<gene>
    <name evidence="9" type="ORF">P873_01890</name>
</gene>
<feature type="transmembrane region" description="Helical" evidence="7">
    <location>
        <begin position="410"/>
        <end position="428"/>
    </location>
</feature>
<dbReference type="SMART" id="SM00849">
    <property type="entry name" value="Lactamase_B"/>
    <property type="match status" value="1"/>
</dbReference>
<dbReference type="InterPro" id="IPR004477">
    <property type="entry name" value="ComEC_N"/>
</dbReference>
<dbReference type="InterPro" id="IPR035681">
    <property type="entry name" value="ComA-like_MBL"/>
</dbReference>
<dbReference type="NCBIfam" id="TIGR00360">
    <property type="entry name" value="ComEC_N-term"/>
    <property type="match status" value="1"/>
</dbReference>
<dbReference type="Pfam" id="PF03772">
    <property type="entry name" value="Competence"/>
    <property type="match status" value="1"/>
</dbReference>
<dbReference type="eggNOG" id="COG2333">
    <property type="taxonomic scope" value="Bacteria"/>
</dbReference>
<dbReference type="Gene3D" id="3.60.15.10">
    <property type="entry name" value="Ribonuclease Z/Hydroxyacylglutathione hydrolase-like"/>
    <property type="match status" value="1"/>
</dbReference>
<feature type="transmembrane region" description="Helical" evidence="7">
    <location>
        <begin position="320"/>
        <end position="350"/>
    </location>
</feature>
<dbReference type="RefSeq" id="WP_245570616.1">
    <property type="nucleotide sequence ID" value="NZ_AUFF01000001.1"/>
</dbReference>
<feature type="transmembrane region" description="Helical" evidence="7">
    <location>
        <begin position="53"/>
        <end position="68"/>
    </location>
</feature>
<dbReference type="SUPFAM" id="SSF56281">
    <property type="entry name" value="Metallo-hydrolase/oxidoreductase"/>
    <property type="match status" value="1"/>
</dbReference>
<evidence type="ECO:0000256" key="5">
    <source>
        <dbReference type="ARBA" id="ARBA00023136"/>
    </source>
</evidence>
<keyword evidence="5 7" id="KW-0472">Membrane</keyword>
<evidence type="ECO:0000256" key="1">
    <source>
        <dbReference type="ARBA" id="ARBA00004651"/>
    </source>
</evidence>
<protein>
    <recommendedName>
        <fullName evidence="8">Metallo-beta-lactamase domain-containing protein</fullName>
    </recommendedName>
</protein>
<dbReference type="eggNOG" id="COG0658">
    <property type="taxonomic scope" value="Bacteria"/>
</dbReference>
<feature type="transmembrane region" description="Helical" evidence="7">
    <location>
        <begin position="28"/>
        <end position="46"/>
    </location>
</feature>
<sequence>MPTARATATDTGPRPAAGIPAEQVPPPFAPAIAAALLAGVLWVQVWAELPPRWAGAVLTLAGLLMWGGRWRGRAFGALLVGIALACAHGGAAMALRLPAELAGQTLWVEGRIAGLPERGDGQWRFAFVVEQGDGPAAILKGRRLRLGWYARDGAPLPELAAGSQWRLPVRLRRPRGLINPGGFDFERRALEQRLAATGAVVTAAKGRDAGDGDSGGEPRRLAPGAGLDPLRELLSGRIAAALPAERARFVAALALGDTRELDDHDWQVLRATGLTHLIAISGFHVGLVAGFGALLVRALWTLVPGLARRWPRPPAAAVAAVVFAAAYAALAGFALPTLRTLLMIAALAGARIWRRRPRPGDGLALALVAVLLLDPLSVLAPGFWLSFVGVAWLLWCLPPDPRAGMLRPFLQGQGVAVLGLLPLTVWFFGQASLSGPLVNLAGIPWISLVVVPLCLLGLAATPLSDTLAGTVWTLAGQAMDGFWTVLEQVAAWPASLVWLPEPALPALVLAFAGAFWCLLPRGVPGKPLALLLLLPLLWPATGRPRHGEAELWLLDAGQGLALLVRTADHDLLYDAGPATAHGADLGEVAVVPALRALGVRRVDRLVISHGDSDHAGGADAVRREFAVGDIFAPPGWRPSPLPPTPVRDCLAGAGWEHDGVRFRWLHPPAYFPYLRNQSSCVLRIDAAGASAILAGDIGRHIETRLAGLPPADIRADVLLVPHHGSDSSSSLDFIAAVRPRLGLLAVGADNRFGLPKPRVLARYARYSVPLSDTAMDGAIAVRLGTHGARIHTQLRRDRPRYWRDVRTAGTGYAGEVSAIRR</sequence>
<feature type="compositionally biased region" description="Polar residues" evidence="6">
    <location>
        <begin position="1"/>
        <end position="10"/>
    </location>
</feature>